<dbReference type="Proteomes" id="UP000623440">
    <property type="component" value="Unassembled WGS sequence"/>
</dbReference>
<name>A0ABR8E2U0_9NOSO</name>
<proteinExistence type="predicted"/>
<organism evidence="1 2">
    <name type="scientific">Nostoc flagelliforme FACHB-838</name>
    <dbReference type="NCBI Taxonomy" id="2692904"/>
    <lineage>
        <taxon>Bacteria</taxon>
        <taxon>Bacillati</taxon>
        <taxon>Cyanobacteriota</taxon>
        <taxon>Cyanophyceae</taxon>
        <taxon>Nostocales</taxon>
        <taxon>Nostocaceae</taxon>
        <taxon>Nostoc</taxon>
    </lineage>
</organism>
<accession>A0ABR8E2U0</accession>
<reference evidence="1 2" key="1">
    <citation type="journal article" date="2020" name="ISME J.">
        <title>Comparative genomics reveals insights into cyanobacterial evolution and habitat adaptation.</title>
        <authorList>
            <person name="Chen M.Y."/>
            <person name="Teng W.K."/>
            <person name="Zhao L."/>
            <person name="Hu C.X."/>
            <person name="Zhou Y.K."/>
            <person name="Han B.P."/>
            <person name="Song L.R."/>
            <person name="Shu W.S."/>
        </authorList>
    </citation>
    <scope>NUCLEOTIDE SEQUENCE [LARGE SCALE GENOMIC DNA]</scope>
    <source>
        <strain evidence="1 2">FACHB-838</strain>
    </source>
</reference>
<protein>
    <submittedName>
        <fullName evidence="1">Uncharacterized protein</fullName>
    </submittedName>
</protein>
<evidence type="ECO:0000313" key="2">
    <source>
        <dbReference type="Proteomes" id="UP000623440"/>
    </source>
</evidence>
<gene>
    <name evidence="1" type="ORF">H6G97_43335</name>
</gene>
<comment type="caution">
    <text evidence="1">The sequence shown here is derived from an EMBL/GenBank/DDBJ whole genome shotgun (WGS) entry which is preliminary data.</text>
</comment>
<keyword evidence="2" id="KW-1185">Reference proteome</keyword>
<dbReference type="EMBL" id="JACJSI010000337">
    <property type="protein sequence ID" value="MBD2535825.1"/>
    <property type="molecule type" value="Genomic_DNA"/>
</dbReference>
<dbReference type="RefSeq" id="WP_190946623.1">
    <property type="nucleotide sequence ID" value="NZ_JACJSI010000337.1"/>
</dbReference>
<evidence type="ECO:0000313" key="1">
    <source>
        <dbReference type="EMBL" id="MBD2535825.1"/>
    </source>
</evidence>
<sequence>MELKLTTSEIRTILQGCQYTLRLVGSSKDYRRLQSSEHFSTSNDVVLNDAFNVLEEIVDAIDGVQQATQQQTKRI</sequence>